<dbReference type="PANTHER" id="PTHR32507">
    <property type="entry name" value="NA(+)/H(+) ANTIPORTER 1"/>
    <property type="match status" value="1"/>
</dbReference>
<sequence>MNVAILIVSGLVALSIFSSLLSTRIGAPLLLVFLTVGLLAGEDGIGHIHFDDARTAYLIGSVALAVVLFDSGFHTGIKAFRAAAFPALALASVGVAVTTLVVALPAHYVLDLGWIESALLGAIVSSTDAAAVFFLLRVGGLNLRERVRATLEVESGSNDPMAIFLTLALVGLLAGTGHAGGHGWAGVGILSDFFTQFGVGALAGMAGGGLIVLAVNRMGFERGLQPLAALSLAMVVFAATGAIGGSGFLAVYIAGLIAGNARIAAPETMRRFQEGLTWLAQIAMFLTLGLLATPSEFPPYLPGALAVAAVLMLVARPLATWLCLLPFGFKRNDTTFIAWVGLRGSVSVLLSIVPMVAGLPHGREYFTVTFLVVLLSLSLQGWTIGPVARFLGQVVPRRIGPVERVELEIPGARHELVAYRVVADSLVARGQRLPPWAEPSLVLRNGRTFGGFAINALRPGDTAYLFARPERVPHLDRLFASPAPLAEADHRFFGDFAIAPATRMKDVAASYDLVLPPEDLGQTAAEWLARRLGYPPGVGDRVPLGEMELIVRALDWDDSISEIGLAIEATAVDRPRLPLFQSPSELKSMLRRLLRRRPPADGPSERSP</sequence>
<feature type="transmembrane region" description="Helical" evidence="9">
    <location>
        <begin position="55"/>
        <end position="73"/>
    </location>
</feature>
<comment type="subcellular location">
    <subcellularLocation>
        <location evidence="1">Cell membrane</location>
        <topology evidence="1">Multi-pass membrane protein</topology>
    </subcellularLocation>
</comment>
<proteinExistence type="predicted"/>
<dbReference type="Gene3D" id="1.20.1530.20">
    <property type="match status" value="1"/>
</dbReference>
<evidence type="ECO:0000256" key="9">
    <source>
        <dbReference type="SAM" id="Phobius"/>
    </source>
</evidence>
<reference evidence="12" key="1">
    <citation type="journal article" date="2019" name="Int. J. Syst. Evol. Microbiol.">
        <title>The Global Catalogue of Microorganisms (GCM) 10K type strain sequencing project: providing services to taxonomists for standard genome sequencing and annotation.</title>
        <authorList>
            <consortium name="The Broad Institute Genomics Platform"/>
            <consortium name="The Broad Institute Genome Sequencing Center for Infectious Disease"/>
            <person name="Wu L."/>
            <person name="Ma J."/>
        </authorList>
    </citation>
    <scope>NUCLEOTIDE SEQUENCE [LARGE SCALE GENOMIC DNA]</scope>
    <source>
        <strain evidence="12">KCTC 15012</strain>
    </source>
</reference>
<dbReference type="RefSeq" id="WP_377315700.1">
    <property type="nucleotide sequence ID" value="NZ_JBHUIY010000013.1"/>
</dbReference>
<dbReference type="NCBIfam" id="NF003715">
    <property type="entry name" value="PRK05326.1-2"/>
    <property type="match status" value="1"/>
</dbReference>
<feature type="transmembrane region" description="Helical" evidence="9">
    <location>
        <begin position="85"/>
        <end position="106"/>
    </location>
</feature>
<keyword evidence="3" id="KW-0050">Antiport</keyword>
<dbReference type="InterPro" id="IPR006153">
    <property type="entry name" value="Cation/H_exchanger_TM"/>
</dbReference>
<comment type="caution">
    <text evidence="11">The sequence shown here is derived from an EMBL/GenBank/DDBJ whole genome shotgun (WGS) entry which is preliminary data.</text>
</comment>
<evidence type="ECO:0000256" key="7">
    <source>
        <dbReference type="ARBA" id="ARBA00023065"/>
    </source>
</evidence>
<feature type="transmembrane region" description="Helical" evidence="9">
    <location>
        <begin position="300"/>
        <end position="324"/>
    </location>
</feature>
<dbReference type="NCBIfam" id="NF003716">
    <property type="entry name" value="PRK05326.1-3"/>
    <property type="match status" value="1"/>
</dbReference>
<keyword evidence="2" id="KW-0813">Transport</keyword>
<evidence type="ECO:0000256" key="5">
    <source>
        <dbReference type="ARBA" id="ARBA00022692"/>
    </source>
</evidence>
<evidence type="ECO:0000256" key="4">
    <source>
        <dbReference type="ARBA" id="ARBA00022475"/>
    </source>
</evidence>
<feature type="transmembrane region" description="Helical" evidence="9">
    <location>
        <begin position="193"/>
        <end position="215"/>
    </location>
</feature>
<keyword evidence="4" id="KW-1003">Cell membrane</keyword>
<feature type="transmembrane region" description="Helical" evidence="9">
    <location>
        <begin position="336"/>
        <end position="359"/>
    </location>
</feature>
<keyword evidence="6 9" id="KW-1133">Transmembrane helix</keyword>
<name>A0ABW5CCH2_9PROT</name>
<protein>
    <submittedName>
        <fullName evidence="11">Potassium/proton antiporter</fullName>
    </submittedName>
</protein>
<evidence type="ECO:0000259" key="10">
    <source>
        <dbReference type="SMART" id="SM01091"/>
    </source>
</evidence>
<dbReference type="InterPro" id="IPR005170">
    <property type="entry name" value="Transptr-assoc_dom"/>
</dbReference>
<feature type="domain" description="Transporter-associated" evidence="10">
    <location>
        <begin position="489"/>
        <end position="569"/>
    </location>
</feature>
<dbReference type="Proteomes" id="UP001597296">
    <property type="component" value="Unassembled WGS sequence"/>
</dbReference>
<dbReference type="Pfam" id="PF00999">
    <property type="entry name" value="Na_H_Exchanger"/>
    <property type="match status" value="1"/>
</dbReference>
<accession>A0ABW5CCH2</accession>
<dbReference type="PANTHER" id="PTHR32507:SF7">
    <property type="entry name" value="K(+)_H(+) ANTIPORTER NHAP2"/>
    <property type="match status" value="1"/>
</dbReference>
<feature type="transmembrane region" description="Helical" evidence="9">
    <location>
        <begin position="365"/>
        <end position="388"/>
    </location>
</feature>
<evidence type="ECO:0000256" key="6">
    <source>
        <dbReference type="ARBA" id="ARBA00022989"/>
    </source>
</evidence>
<feature type="transmembrane region" description="Helical" evidence="9">
    <location>
        <begin position="277"/>
        <end position="294"/>
    </location>
</feature>
<evidence type="ECO:0000256" key="3">
    <source>
        <dbReference type="ARBA" id="ARBA00022449"/>
    </source>
</evidence>
<gene>
    <name evidence="11" type="ORF">ACFSNB_08285</name>
</gene>
<dbReference type="NCBIfam" id="NF003714">
    <property type="entry name" value="PRK05326.1-1"/>
    <property type="match status" value="1"/>
</dbReference>
<organism evidence="11 12">
    <name type="scientific">Phaeospirillum tilakii</name>
    <dbReference type="NCBI Taxonomy" id="741673"/>
    <lineage>
        <taxon>Bacteria</taxon>
        <taxon>Pseudomonadati</taxon>
        <taxon>Pseudomonadota</taxon>
        <taxon>Alphaproteobacteria</taxon>
        <taxon>Rhodospirillales</taxon>
        <taxon>Rhodospirillaceae</taxon>
        <taxon>Phaeospirillum</taxon>
    </lineage>
</organism>
<dbReference type="SMART" id="SM01091">
    <property type="entry name" value="CorC_HlyC"/>
    <property type="match status" value="1"/>
</dbReference>
<evidence type="ECO:0000313" key="12">
    <source>
        <dbReference type="Proteomes" id="UP001597296"/>
    </source>
</evidence>
<feature type="transmembrane region" description="Helical" evidence="9">
    <location>
        <begin position="161"/>
        <end position="181"/>
    </location>
</feature>
<feature type="transmembrane region" description="Helical" evidence="9">
    <location>
        <begin position="118"/>
        <end position="140"/>
    </location>
</feature>
<dbReference type="InterPro" id="IPR038770">
    <property type="entry name" value="Na+/solute_symporter_sf"/>
</dbReference>
<evidence type="ECO:0000256" key="8">
    <source>
        <dbReference type="ARBA" id="ARBA00023136"/>
    </source>
</evidence>
<dbReference type="EMBL" id="JBHUIY010000013">
    <property type="protein sequence ID" value="MFD2233800.1"/>
    <property type="molecule type" value="Genomic_DNA"/>
</dbReference>
<feature type="transmembrane region" description="Helical" evidence="9">
    <location>
        <begin position="249"/>
        <end position="265"/>
    </location>
</feature>
<keyword evidence="7" id="KW-0406">Ion transport</keyword>
<keyword evidence="12" id="KW-1185">Reference proteome</keyword>
<evidence type="ECO:0000256" key="1">
    <source>
        <dbReference type="ARBA" id="ARBA00004651"/>
    </source>
</evidence>
<evidence type="ECO:0000313" key="11">
    <source>
        <dbReference type="EMBL" id="MFD2233800.1"/>
    </source>
</evidence>
<evidence type="ECO:0000256" key="2">
    <source>
        <dbReference type="ARBA" id="ARBA00022448"/>
    </source>
</evidence>
<keyword evidence="8 9" id="KW-0472">Membrane</keyword>
<keyword evidence="5 9" id="KW-0812">Transmembrane</keyword>